<keyword evidence="3" id="KW-1185">Reference proteome</keyword>
<keyword evidence="1" id="KW-0175">Coiled coil</keyword>
<evidence type="ECO:0000256" key="1">
    <source>
        <dbReference type="SAM" id="Coils"/>
    </source>
</evidence>
<feature type="coiled-coil region" evidence="1">
    <location>
        <begin position="99"/>
        <end position="126"/>
    </location>
</feature>
<gene>
    <name evidence="2" type="ORF">GCM10017635_29600</name>
</gene>
<reference evidence="2" key="2">
    <citation type="submission" date="2023-01" db="EMBL/GenBank/DDBJ databases">
        <authorList>
            <person name="Sun Q."/>
            <person name="Evtushenko L."/>
        </authorList>
    </citation>
    <scope>NUCLEOTIDE SEQUENCE</scope>
    <source>
        <strain evidence="2">VKM B-2222</strain>
    </source>
</reference>
<name>A0AAD3P0M8_9RHOB</name>
<comment type="caution">
    <text evidence="2">The sequence shown here is derived from an EMBL/GenBank/DDBJ whole genome shotgun (WGS) entry which is preliminary data.</text>
</comment>
<proteinExistence type="predicted"/>
<dbReference type="AlphaFoldDB" id="A0AAD3P0M8"/>
<reference evidence="2" key="1">
    <citation type="journal article" date="2014" name="Int. J. Syst. Evol. Microbiol.">
        <title>Complete genome sequence of Corynebacterium casei LMG S-19264T (=DSM 44701T), isolated from a smear-ripened cheese.</title>
        <authorList>
            <consortium name="US DOE Joint Genome Institute (JGI-PGF)"/>
            <person name="Walter F."/>
            <person name="Albersmeier A."/>
            <person name="Kalinowski J."/>
            <person name="Ruckert C."/>
        </authorList>
    </citation>
    <scope>NUCLEOTIDE SEQUENCE</scope>
    <source>
        <strain evidence="2">VKM B-2222</strain>
    </source>
</reference>
<dbReference type="Proteomes" id="UP001143349">
    <property type="component" value="Unassembled WGS sequence"/>
</dbReference>
<dbReference type="EMBL" id="BSFH01000089">
    <property type="protein sequence ID" value="GLK65485.1"/>
    <property type="molecule type" value="Genomic_DNA"/>
</dbReference>
<sequence length="127" mass="13979">MSDFESHELKGGIWQGVIRRDERPGRLVLVHMGCRVAEAQIKPEAKGHWHVAVGIPTGRLSDGVQSFLLVEDQGAEGEPPRPDARQLGSLTLVAGELLQNDLRAELSLLRSELELVKKELRRLAADG</sequence>
<organism evidence="2 3">
    <name type="scientific">Paracoccus kondratievae</name>
    <dbReference type="NCBI Taxonomy" id="135740"/>
    <lineage>
        <taxon>Bacteria</taxon>
        <taxon>Pseudomonadati</taxon>
        <taxon>Pseudomonadota</taxon>
        <taxon>Alphaproteobacteria</taxon>
        <taxon>Rhodobacterales</taxon>
        <taxon>Paracoccaceae</taxon>
        <taxon>Paracoccus</taxon>
    </lineage>
</organism>
<dbReference type="RefSeq" id="WP_010398134.1">
    <property type="nucleotide sequence ID" value="NZ_BSFH01000089.1"/>
</dbReference>
<protein>
    <submittedName>
        <fullName evidence="2">Uncharacterized protein</fullName>
    </submittedName>
</protein>
<evidence type="ECO:0000313" key="2">
    <source>
        <dbReference type="EMBL" id="GLK65485.1"/>
    </source>
</evidence>
<evidence type="ECO:0000313" key="3">
    <source>
        <dbReference type="Proteomes" id="UP001143349"/>
    </source>
</evidence>
<accession>A0AAD3P0M8</accession>